<dbReference type="RefSeq" id="WP_137247793.1">
    <property type="nucleotide sequence ID" value="NZ_SZQA01000013.1"/>
</dbReference>
<keyword evidence="4 8" id="KW-0597">Phosphoprotein</keyword>
<evidence type="ECO:0000256" key="5">
    <source>
        <dbReference type="ARBA" id="ARBA00022679"/>
    </source>
</evidence>
<evidence type="ECO:0000256" key="9">
    <source>
        <dbReference type="SAM" id="Coils"/>
    </source>
</evidence>
<dbReference type="InterPro" id="IPR011006">
    <property type="entry name" value="CheY-like_superfamily"/>
</dbReference>
<dbReference type="Pfam" id="PF00072">
    <property type="entry name" value="Response_reg"/>
    <property type="match status" value="1"/>
</dbReference>
<comment type="subcellular location">
    <subcellularLocation>
        <location evidence="2">Cell membrane</location>
    </subcellularLocation>
</comment>
<name>A0A4U3MJ13_9ACTN</name>
<dbReference type="SMART" id="SM00448">
    <property type="entry name" value="REC"/>
    <property type="match status" value="1"/>
</dbReference>
<evidence type="ECO:0000259" key="11">
    <source>
        <dbReference type="PROSITE" id="PS50110"/>
    </source>
</evidence>
<feature type="modified residue" description="4-aspartylphosphate" evidence="8">
    <location>
        <position position="482"/>
    </location>
</feature>
<keyword evidence="9" id="KW-0175">Coiled coil</keyword>
<evidence type="ECO:0000256" key="1">
    <source>
        <dbReference type="ARBA" id="ARBA00000085"/>
    </source>
</evidence>
<keyword evidence="7" id="KW-0902">Two-component regulatory system</keyword>
<evidence type="ECO:0000313" key="12">
    <source>
        <dbReference type="EMBL" id="TKK87996.1"/>
    </source>
</evidence>
<accession>A0A4U3MJ13</accession>
<protein>
    <recommendedName>
        <fullName evidence="3">histidine kinase</fullName>
        <ecNumber evidence="3">2.7.13.3</ecNumber>
    </recommendedName>
</protein>
<dbReference type="SMART" id="SM00388">
    <property type="entry name" value="HisKA"/>
    <property type="match status" value="1"/>
</dbReference>
<feature type="domain" description="Response regulatory" evidence="11">
    <location>
        <begin position="433"/>
        <end position="546"/>
    </location>
</feature>
<evidence type="ECO:0000256" key="4">
    <source>
        <dbReference type="ARBA" id="ARBA00022553"/>
    </source>
</evidence>
<dbReference type="PROSITE" id="PS50109">
    <property type="entry name" value="HIS_KIN"/>
    <property type="match status" value="1"/>
</dbReference>
<dbReference type="GO" id="GO:0005886">
    <property type="term" value="C:plasma membrane"/>
    <property type="evidence" value="ECO:0007669"/>
    <property type="project" value="UniProtKB-SubCell"/>
</dbReference>
<reference evidence="12 13" key="1">
    <citation type="submission" date="2019-04" db="EMBL/GenBank/DDBJ databases">
        <title>Herbidospora sp. NEAU-GS14.nov., a novel actinomycete isolated from soil.</title>
        <authorList>
            <person name="Han L."/>
        </authorList>
    </citation>
    <scope>NUCLEOTIDE SEQUENCE [LARGE SCALE GENOMIC DNA]</scope>
    <source>
        <strain evidence="12 13">NEAU-GS14</strain>
    </source>
</reference>
<evidence type="ECO:0000259" key="10">
    <source>
        <dbReference type="PROSITE" id="PS50109"/>
    </source>
</evidence>
<comment type="catalytic activity">
    <reaction evidence="1">
        <text>ATP + protein L-histidine = ADP + protein N-phospho-L-histidine.</text>
        <dbReference type="EC" id="2.7.13.3"/>
    </reaction>
</comment>
<comment type="caution">
    <text evidence="12">The sequence shown here is derived from an EMBL/GenBank/DDBJ whole genome shotgun (WGS) entry which is preliminary data.</text>
</comment>
<dbReference type="PRINTS" id="PR00344">
    <property type="entry name" value="BCTRLSENSOR"/>
</dbReference>
<dbReference type="PROSITE" id="PS50110">
    <property type="entry name" value="RESPONSE_REGULATORY"/>
    <property type="match status" value="1"/>
</dbReference>
<organism evidence="12 13">
    <name type="scientific">Herbidospora galbida</name>
    <dbReference type="NCBI Taxonomy" id="2575442"/>
    <lineage>
        <taxon>Bacteria</taxon>
        <taxon>Bacillati</taxon>
        <taxon>Actinomycetota</taxon>
        <taxon>Actinomycetes</taxon>
        <taxon>Streptosporangiales</taxon>
        <taxon>Streptosporangiaceae</taxon>
        <taxon>Herbidospora</taxon>
    </lineage>
</organism>
<keyword evidence="13" id="KW-1185">Reference proteome</keyword>
<evidence type="ECO:0000256" key="6">
    <source>
        <dbReference type="ARBA" id="ARBA00022777"/>
    </source>
</evidence>
<evidence type="ECO:0000256" key="3">
    <source>
        <dbReference type="ARBA" id="ARBA00012438"/>
    </source>
</evidence>
<evidence type="ECO:0000313" key="13">
    <source>
        <dbReference type="Proteomes" id="UP000308705"/>
    </source>
</evidence>
<dbReference type="Pfam" id="PF00512">
    <property type="entry name" value="HisKA"/>
    <property type="match status" value="1"/>
</dbReference>
<dbReference type="EMBL" id="SZQA01000013">
    <property type="protein sequence ID" value="TKK87996.1"/>
    <property type="molecule type" value="Genomic_DNA"/>
</dbReference>
<dbReference type="SUPFAM" id="SSF47384">
    <property type="entry name" value="Homodimeric domain of signal transducing histidine kinase"/>
    <property type="match status" value="1"/>
</dbReference>
<gene>
    <name evidence="12" type="ORF">FDA94_15675</name>
</gene>
<keyword evidence="5" id="KW-0808">Transferase</keyword>
<dbReference type="InterPro" id="IPR003594">
    <property type="entry name" value="HATPase_dom"/>
</dbReference>
<dbReference type="InterPro" id="IPR005467">
    <property type="entry name" value="His_kinase_dom"/>
</dbReference>
<dbReference type="SMART" id="SM00387">
    <property type="entry name" value="HATPase_c"/>
    <property type="match status" value="1"/>
</dbReference>
<dbReference type="InterPro" id="IPR003661">
    <property type="entry name" value="HisK_dim/P_dom"/>
</dbReference>
<dbReference type="InterPro" id="IPR001789">
    <property type="entry name" value="Sig_transdc_resp-reg_receiver"/>
</dbReference>
<dbReference type="InterPro" id="IPR036890">
    <property type="entry name" value="HATPase_C_sf"/>
</dbReference>
<feature type="coiled-coil region" evidence="9">
    <location>
        <begin position="135"/>
        <end position="204"/>
    </location>
</feature>
<dbReference type="AlphaFoldDB" id="A0A4U3MJ13"/>
<sequence length="546" mass="59395">MTSGELLSIEVTGEGDVFTLRQRARVVADAAGLDQQDQVRLATALSEVGREVLTQAGGARIAFSIDGSLRVRVRGYGPLSPAAPGFAAAARLVDEVSHEGEDVILSKGLPPGRYTGDWLRNLRALLAGLAKPSPLDELRAQNQELMAALEDVQSQRDELEETNRGVMALYTQLSEELERTNQGVVALYAELEDKSAQLREASEAKSRFLANVSHELRAPASSILGLARMLLELGEPLDDEKRRQAELIRESGRDLLNLVNELLDLAKAESGRIEPEVVDVSLRGLLRRLKETLRPMAREGVTLVVDDPDGVEILQTDELMLTRVLRNLLTNGLKFTERGEVRVGAHADGDHVLLRVSDTGIGISDEEIERIFEEFHQVRGPIQASVTGTGLGLPYARSLVAILGGEMSVRSVVGEGTVFEVRLPRLDRIRLGRVVIADDDAAFRTMLRGLLHGVAEEIEDAADGYAALAAVRRARPDLLLLDLRMPGLTGEEVIRELRADPDLAATRVIVVTSTDTDGIDGVALDKSRLTRGELLRAVGEIGKRDA</sequence>
<dbReference type="Gene3D" id="3.40.50.2300">
    <property type="match status" value="1"/>
</dbReference>
<dbReference type="SUPFAM" id="SSF52172">
    <property type="entry name" value="CheY-like"/>
    <property type="match status" value="1"/>
</dbReference>
<dbReference type="EC" id="2.7.13.3" evidence="3"/>
<evidence type="ECO:0000256" key="8">
    <source>
        <dbReference type="PROSITE-ProRule" id="PRU00169"/>
    </source>
</evidence>
<dbReference type="SUPFAM" id="SSF55874">
    <property type="entry name" value="ATPase domain of HSP90 chaperone/DNA topoisomerase II/histidine kinase"/>
    <property type="match status" value="1"/>
</dbReference>
<dbReference type="OrthoDB" id="340764at2"/>
<dbReference type="CDD" id="cd00082">
    <property type="entry name" value="HisKA"/>
    <property type="match status" value="1"/>
</dbReference>
<feature type="domain" description="Histidine kinase" evidence="10">
    <location>
        <begin position="211"/>
        <end position="427"/>
    </location>
</feature>
<evidence type="ECO:0000256" key="7">
    <source>
        <dbReference type="ARBA" id="ARBA00023012"/>
    </source>
</evidence>
<evidence type="ECO:0000256" key="2">
    <source>
        <dbReference type="ARBA" id="ARBA00004236"/>
    </source>
</evidence>
<dbReference type="InterPro" id="IPR004358">
    <property type="entry name" value="Sig_transdc_His_kin-like_C"/>
</dbReference>
<keyword evidence="6" id="KW-0418">Kinase</keyword>
<dbReference type="PANTHER" id="PTHR43047">
    <property type="entry name" value="TWO-COMPONENT HISTIDINE PROTEIN KINASE"/>
    <property type="match status" value="1"/>
</dbReference>
<dbReference type="Gene3D" id="1.10.287.130">
    <property type="match status" value="1"/>
</dbReference>
<dbReference type="GO" id="GO:0000155">
    <property type="term" value="F:phosphorelay sensor kinase activity"/>
    <property type="evidence" value="ECO:0007669"/>
    <property type="project" value="InterPro"/>
</dbReference>
<dbReference type="Gene3D" id="3.30.565.10">
    <property type="entry name" value="Histidine kinase-like ATPase, C-terminal domain"/>
    <property type="match status" value="1"/>
</dbReference>
<dbReference type="Pfam" id="PF02518">
    <property type="entry name" value="HATPase_c"/>
    <property type="match status" value="1"/>
</dbReference>
<proteinExistence type="predicted"/>
<dbReference type="InterPro" id="IPR036097">
    <property type="entry name" value="HisK_dim/P_sf"/>
</dbReference>
<dbReference type="Proteomes" id="UP000308705">
    <property type="component" value="Unassembled WGS sequence"/>
</dbReference>